<dbReference type="EMBL" id="JAGTIS010000001">
    <property type="protein sequence ID" value="MBT8765084.1"/>
    <property type="molecule type" value="Genomic_DNA"/>
</dbReference>
<keyword evidence="1" id="KW-0732">Signal</keyword>
<feature type="chain" id="PRO_5045876699" evidence="1">
    <location>
        <begin position="22"/>
        <end position="143"/>
    </location>
</feature>
<gene>
    <name evidence="2" type="ORF">J7302_02895</name>
</gene>
<dbReference type="Proteomes" id="UP001519667">
    <property type="component" value="Unassembled WGS sequence"/>
</dbReference>
<protein>
    <submittedName>
        <fullName evidence="2">Uncharacterized protein</fullName>
    </submittedName>
</protein>
<evidence type="ECO:0000313" key="2">
    <source>
        <dbReference type="EMBL" id="MBT8765084.1"/>
    </source>
</evidence>
<keyword evidence="3" id="KW-1185">Reference proteome</keyword>
<name>A0ABS5XBL4_9GAMM</name>
<evidence type="ECO:0000313" key="3">
    <source>
        <dbReference type="Proteomes" id="UP001519667"/>
    </source>
</evidence>
<comment type="caution">
    <text evidence="2">The sequence shown here is derived from an EMBL/GenBank/DDBJ whole genome shotgun (WGS) entry which is preliminary data.</text>
</comment>
<sequence length="143" mass="16352">MRILELLLMVLACLGGGQVMAESPWPTNDTSGAMTLAGGGHFKGGHFRGGHSKGFGHRHFHGPIRHHHGFNGHAHGFNHGFMGHSHRFGMFHKRHGMFFVDDPRFDGHRHFHHFHGIHDRSNGIVIRFHEQRSRMFTDSDFHR</sequence>
<dbReference type="RefSeq" id="WP_215369956.1">
    <property type="nucleotide sequence ID" value="NZ_JAGTIS010000001.1"/>
</dbReference>
<feature type="signal peptide" evidence="1">
    <location>
        <begin position="1"/>
        <end position="21"/>
    </location>
</feature>
<organism evidence="2 3">
    <name type="scientific">Metapseudomonas boanensis</name>
    <dbReference type="NCBI Taxonomy" id="2822138"/>
    <lineage>
        <taxon>Bacteria</taxon>
        <taxon>Pseudomonadati</taxon>
        <taxon>Pseudomonadota</taxon>
        <taxon>Gammaproteobacteria</taxon>
        <taxon>Pseudomonadales</taxon>
        <taxon>Pseudomonadaceae</taxon>
        <taxon>Metapseudomonas</taxon>
    </lineage>
</organism>
<accession>A0ABS5XBL4</accession>
<reference evidence="2 3" key="1">
    <citation type="submission" date="2021-04" db="EMBL/GenBank/DDBJ databases">
        <title>Pseudomonas boanensis sp. nov., a bacterium isolated from river water used for household purposes in Boane District, Mozambique.</title>
        <authorList>
            <person name="Nicklasson M."/>
            <person name="Martin-Rodriguez A.J."/>
            <person name="Thorell K."/>
            <person name="Neves L."/>
            <person name="Mussagy A."/>
            <person name="Rydberg H.A."/>
            <person name="Hernroth B."/>
            <person name="Svensson-Stadler L."/>
            <person name="Sjoling A."/>
        </authorList>
    </citation>
    <scope>NUCLEOTIDE SEQUENCE [LARGE SCALE GENOMIC DNA]</scope>
    <source>
        <strain evidence="2 3">DB1</strain>
    </source>
</reference>
<proteinExistence type="predicted"/>
<evidence type="ECO:0000256" key="1">
    <source>
        <dbReference type="SAM" id="SignalP"/>
    </source>
</evidence>